<dbReference type="OrthoDB" id="292792at2"/>
<accession>A0A2V5KTP7</accession>
<keyword evidence="3" id="KW-0966">Cell projection</keyword>
<proteinExistence type="predicted"/>
<organism evidence="3 4">
    <name type="scientific">Paenibacillus flagellatus</name>
    <dbReference type="NCBI Taxonomy" id="2211139"/>
    <lineage>
        <taxon>Bacteria</taxon>
        <taxon>Bacillati</taxon>
        <taxon>Bacillota</taxon>
        <taxon>Bacilli</taxon>
        <taxon>Bacillales</taxon>
        <taxon>Paenibacillaceae</taxon>
        <taxon>Paenibacillus</taxon>
    </lineage>
</organism>
<evidence type="ECO:0000313" key="3">
    <source>
        <dbReference type="EMBL" id="PYI55167.1"/>
    </source>
</evidence>
<dbReference type="AlphaFoldDB" id="A0A2V5KTP7"/>
<feature type="domain" description="eCIS core" evidence="2">
    <location>
        <begin position="199"/>
        <end position="276"/>
    </location>
</feature>
<evidence type="ECO:0000256" key="1">
    <source>
        <dbReference type="SAM" id="MobiDB-lite"/>
    </source>
</evidence>
<comment type="caution">
    <text evidence="3">The sequence shown here is derived from an EMBL/GenBank/DDBJ whole genome shotgun (WGS) entry which is preliminary data.</text>
</comment>
<keyword evidence="3" id="KW-0969">Cilium</keyword>
<name>A0A2V5KTP7_9BACL</name>
<reference evidence="3 4" key="1">
    <citation type="submission" date="2018-05" db="EMBL/GenBank/DDBJ databases">
        <title>Paenibacillus flagellatus sp. nov., isolated from selenium mineral soil.</title>
        <authorList>
            <person name="Dai X."/>
        </authorList>
    </citation>
    <scope>NUCLEOTIDE SEQUENCE [LARGE SCALE GENOMIC DNA]</scope>
    <source>
        <strain evidence="3 4">DXL2</strain>
    </source>
</reference>
<feature type="region of interest" description="Disordered" evidence="1">
    <location>
        <begin position="1"/>
        <end position="36"/>
    </location>
</feature>
<dbReference type="Pfam" id="PF13699">
    <property type="entry name" value="eCIS_core"/>
    <property type="match status" value="1"/>
</dbReference>
<dbReference type="Proteomes" id="UP000247476">
    <property type="component" value="Unassembled WGS sequence"/>
</dbReference>
<sequence>MSTRHTSMQRKPDGEWSAGAKRAAKPARSASAHPMMQLQRTVGNRALGDMLSGAGPGALPAGVQTKLTVGPAGDSFEQEADQVGRLVADRISSAPDGGSSVQREADEEELQLKRAPEGIQRMGGPEDEEELQLKRAPEGVQRSAIEEEELQLKRAPEAIQRMGGPEDEEELQLKRSGEGFDADVSLERQIEQSRGGGAPMDTRIQAKMESAFGTGFGDVNIHTGPQADDMAQSIGASAFTTGSDIFFRQGQYNPDSRQGQELLGHELTHVVQQRGGTVPTEQR</sequence>
<keyword evidence="4" id="KW-1185">Reference proteome</keyword>
<evidence type="ECO:0000313" key="4">
    <source>
        <dbReference type="Proteomes" id="UP000247476"/>
    </source>
</evidence>
<keyword evidence="3" id="KW-0282">Flagellum</keyword>
<dbReference type="RefSeq" id="WP_110840160.1">
    <property type="nucleotide sequence ID" value="NZ_QJVJ01000004.1"/>
</dbReference>
<evidence type="ECO:0000259" key="2">
    <source>
        <dbReference type="Pfam" id="PF13699"/>
    </source>
</evidence>
<dbReference type="EMBL" id="QJVJ01000004">
    <property type="protein sequence ID" value="PYI55167.1"/>
    <property type="molecule type" value="Genomic_DNA"/>
</dbReference>
<dbReference type="InterPro" id="IPR025295">
    <property type="entry name" value="eCIS_core_dom"/>
</dbReference>
<feature type="compositionally biased region" description="Low complexity" evidence="1">
    <location>
        <begin position="17"/>
        <end position="32"/>
    </location>
</feature>
<protein>
    <submittedName>
        <fullName evidence="3">Flagellar motor protein MotB</fullName>
    </submittedName>
</protein>
<feature type="region of interest" description="Disordered" evidence="1">
    <location>
        <begin position="90"/>
        <end position="184"/>
    </location>
</feature>
<gene>
    <name evidence="3" type="ORF">DLM86_11620</name>
</gene>